<evidence type="ECO:0000313" key="1">
    <source>
        <dbReference type="EMBL" id="KIM73233.1"/>
    </source>
</evidence>
<dbReference type="InterPro" id="IPR011009">
    <property type="entry name" value="Kinase-like_dom_sf"/>
</dbReference>
<reference evidence="1 2" key="1">
    <citation type="submission" date="2014-04" db="EMBL/GenBank/DDBJ databases">
        <authorList>
            <consortium name="DOE Joint Genome Institute"/>
            <person name="Kuo A."/>
            <person name="Tarkka M."/>
            <person name="Buscot F."/>
            <person name="Kohler A."/>
            <person name="Nagy L.G."/>
            <person name="Floudas D."/>
            <person name="Copeland A."/>
            <person name="Barry K.W."/>
            <person name="Cichocki N."/>
            <person name="Veneault-Fourrey C."/>
            <person name="LaButti K."/>
            <person name="Lindquist E.A."/>
            <person name="Lipzen A."/>
            <person name="Lundell T."/>
            <person name="Morin E."/>
            <person name="Murat C."/>
            <person name="Sun H."/>
            <person name="Tunlid A."/>
            <person name="Henrissat B."/>
            <person name="Grigoriev I.V."/>
            <person name="Hibbett D.S."/>
            <person name="Martin F."/>
            <person name="Nordberg H.P."/>
            <person name="Cantor M.N."/>
            <person name="Hua S.X."/>
        </authorList>
    </citation>
    <scope>NUCLEOTIDE SEQUENCE [LARGE SCALE GENOMIC DNA]</scope>
    <source>
        <strain evidence="1 2">F 1598</strain>
    </source>
</reference>
<feature type="non-terminal residue" evidence="1">
    <location>
        <position position="293"/>
    </location>
</feature>
<dbReference type="STRING" id="765440.A0A0C3AHF2"/>
<organism evidence="1 2">
    <name type="scientific">Piloderma croceum (strain F 1598)</name>
    <dbReference type="NCBI Taxonomy" id="765440"/>
    <lineage>
        <taxon>Eukaryota</taxon>
        <taxon>Fungi</taxon>
        <taxon>Dikarya</taxon>
        <taxon>Basidiomycota</taxon>
        <taxon>Agaricomycotina</taxon>
        <taxon>Agaricomycetes</taxon>
        <taxon>Agaricomycetidae</taxon>
        <taxon>Atheliales</taxon>
        <taxon>Atheliaceae</taxon>
        <taxon>Piloderma</taxon>
    </lineage>
</organism>
<dbReference type="HOGENOM" id="CLU_006410_1_1_1"/>
<dbReference type="SUPFAM" id="SSF56112">
    <property type="entry name" value="Protein kinase-like (PK-like)"/>
    <property type="match status" value="1"/>
</dbReference>
<dbReference type="InParanoid" id="A0A0C3AHF2"/>
<accession>A0A0C3AHF2</accession>
<sequence>MQRLTRGLSFASTPSPYQYANDLQDSFVGIAVARLQRGYDTSVSPVSPEDLQQIQHVETRLRNENPAHREFRIIMVPDRDVPKVETRFIISFPPKYTARSPFGRATRPMLAFNMETREIVFLKDYWRADVDGMEKEGEIYALLEAKGVPNIAPFGKGNDIRHHKTLTHTLRNEKWACWSKAMVLLSQYRMSLDVVARLLTSFKSSREFVSAIADAMTGKISFADSDRKTNFSLPQHINMPISTRMSFHRDISAGNILITCEGKGLLIDWDLSIKLFDPNTGKKLSSARRPDRT</sequence>
<dbReference type="OrthoDB" id="5592585at2759"/>
<dbReference type="EMBL" id="KN833089">
    <property type="protein sequence ID" value="KIM73233.1"/>
    <property type="molecule type" value="Genomic_DNA"/>
</dbReference>
<name>A0A0C3AHF2_PILCF</name>
<proteinExistence type="predicted"/>
<dbReference type="AlphaFoldDB" id="A0A0C3AHF2"/>
<evidence type="ECO:0000313" key="2">
    <source>
        <dbReference type="Proteomes" id="UP000054166"/>
    </source>
</evidence>
<gene>
    <name evidence="1" type="ORF">PILCRDRAFT_829310</name>
</gene>
<keyword evidence="2" id="KW-1185">Reference proteome</keyword>
<dbReference type="Proteomes" id="UP000054166">
    <property type="component" value="Unassembled WGS sequence"/>
</dbReference>
<protein>
    <recommendedName>
        <fullName evidence="3">Protein kinase domain-containing protein</fullName>
    </recommendedName>
</protein>
<reference evidence="2" key="2">
    <citation type="submission" date="2015-01" db="EMBL/GenBank/DDBJ databases">
        <title>Evolutionary Origins and Diversification of the Mycorrhizal Mutualists.</title>
        <authorList>
            <consortium name="DOE Joint Genome Institute"/>
            <consortium name="Mycorrhizal Genomics Consortium"/>
            <person name="Kohler A."/>
            <person name="Kuo A."/>
            <person name="Nagy L.G."/>
            <person name="Floudas D."/>
            <person name="Copeland A."/>
            <person name="Barry K.W."/>
            <person name="Cichocki N."/>
            <person name="Veneault-Fourrey C."/>
            <person name="LaButti K."/>
            <person name="Lindquist E.A."/>
            <person name="Lipzen A."/>
            <person name="Lundell T."/>
            <person name="Morin E."/>
            <person name="Murat C."/>
            <person name="Riley R."/>
            <person name="Ohm R."/>
            <person name="Sun H."/>
            <person name="Tunlid A."/>
            <person name="Henrissat B."/>
            <person name="Grigoriev I.V."/>
            <person name="Hibbett D.S."/>
            <person name="Martin F."/>
        </authorList>
    </citation>
    <scope>NUCLEOTIDE SEQUENCE [LARGE SCALE GENOMIC DNA]</scope>
    <source>
        <strain evidence="2">F 1598</strain>
    </source>
</reference>
<evidence type="ECO:0008006" key="3">
    <source>
        <dbReference type="Google" id="ProtNLM"/>
    </source>
</evidence>